<name>A0ABP5MX62_9MICO</name>
<dbReference type="SUPFAM" id="SSF52799">
    <property type="entry name" value="(Phosphotyrosine protein) phosphatases II"/>
    <property type="match status" value="1"/>
</dbReference>
<dbReference type="EMBL" id="BAAAOP010000001">
    <property type="protein sequence ID" value="GAA2185447.1"/>
    <property type="molecule type" value="Genomic_DNA"/>
</dbReference>
<dbReference type="RefSeq" id="WP_346057070.1">
    <property type="nucleotide sequence ID" value="NZ_BAAAOP010000001.1"/>
</dbReference>
<reference evidence="3" key="1">
    <citation type="journal article" date="2019" name="Int. J. Syst. Evol. Microbiol.">
        <title>The Global Catalogue of Microorganisms (GCM) 10K type strain sequencing project: providing services to taxonomists for standard genome sequencing and annotation.</title>
        <authorList>
            <consortium name="The Broad Institute Genomics Platform"/>
            <consortium name="The Broad Institute Genome Sequencing Center for Infectious Disease"/>
            <person name="Wu L."/>
            <person name="Ma J."/>
        </authorList>
    </citation>
    <scope>NUCLEOTIDE SEQUENCE [LARGE SCALE GENOMIC DNA]</scope>
    <source>
        <strain evidence="3">JCM 14919</strain>
    </source>
</reference>
<dbReference type="InterPro" id="IPR026893">
    <property type="entry name" value="Tyr/Ser_Pase_IphP-type"/>
</dbReference>
<evidence type="ECO:0000259" key="1">
    <source>
        <dbReference type="PROSITE" id="PS50056"/>
    </source>
</evidence>
<keyword evidence="3" id="KW-1185">Reference proteome</keyword>
<dbReference type="InterPro" id="IPR016130">
    <property type="entry name" value="Tyr_Pase_AS"/>
</dbReference>
<dbReference type="PROSITE" id="PS00383">
    <property type="entry name" value="TYR_PHOSPHATASE_1"/>
    <property type="match status" value="1"/>
</dbReference>
<dbReference type="Proteomes" id="UP001501084">
    <property type="component" value="Unassembled WGS sequence"/>
</dbReference>
<dbReference type="InterPro" id="IPR029021">
    <property type="entry name" value="Prot-tyrosine_phosphatase-like"/>
</dbReference>
<dbReference type="Gene3D" id="3.90.190.10">
    <property type="entry name" value="Protein tyrosine phosphatase superfamily"/>
    <property type="match status" value="1"/>
</dbReference>
<dbReference type="InterPro" id="IPR000387">
    <property type="entry name" value="Tyr_Pase_dom"/>
</dbReference>
<feature type="domain" description="Tyrosine specific protein phosphatases" evidence="1">
    <location>
        <begin position="95"/>
        <end position="158"/>
    </location>
</feature>
<comment type="caution">
    <text evidence="2">The sequence shown here is derived from an EMBL/GenBank/DDBJ whole genome shotgun (WGS) entry which is preliminary data.</text>
</comment>
<proteinExistence type="predicted"/>
<organism evidence="2 3">
    <name type="scientific">Leucobacter alluvii</name>
    <dbReference type="NCBI Taxonomy" id="340321"/>
    <lineage>
        <taxon>Bacteria</taxon>
        <taxon>Bacillati</taxon>
        <taxon>Actinomycetota</taxon>
        <taxon>Actinomycetes</taxon>
        <taxon>Micrococcales</taxon>
        <taxon>Microbacteriaceae</taxon>
        <taxon>Leucobacter</taxon>
    </lineage>
</organism>
<accession>A0ABP5MX62</accession>
<protein>
    <submittedName>
        <fullName evidence="2">Tyrosine-protein phosphatase</fullName>
    </submittedName>
</protein>
<dbReference type="Pfam" id="PF13350">
    <property type="entry name" value="Y_phosphatase3"/>
    <property type="match status" value="1"/>
</dbReference>
<gene>
    <name evidence="2" type="ORF">GCM10009786_01860</name>
</gene>
<dbReference type="PROSITE" id="PS50056">
    <property type="entry name" value="TYR_PHOSPHATASE_2"/>
    <property type="match status" value="1"/>
</dbReference>
<evidence type="ECO:0000313" key="3">
    <source>
        <dbReference type="Proteomes" id="UP001501084"/>
    </source>
</evidence>
<sequence>MHDISLDGSYNARGIGHRRRPWLVRSAGLDALTSGGERSLRDVGVDLVIDLREESEQAGRTHTIPVRSVPLYGAAPPSSGTLESVYAGLVRDRGSRLTAAVIAIAEHPGTAVVHCTAGKDRTGLVVALARLAAGDARAEVVADYAVSGETVRPQREAIAAAQLSGVTLSAAARAASERLHLDSPAEALESALDIVDELGGVAQYLRTHGATSGHVAALADRADAHAAIASGSVA</sequence>
<evidence type="ECO:0000313" key="2">
    <source>
        <dbReference type="EMBL" id="GAA2185447.1"/>
    </source>
</evidence>